<evidence type="ECO:0000256" key="7">
    <source>
        <dbReference type="SAM" id="Phobius"/>
    </source>
</evidence>
<feature type="transmembrane region" description="Helical" evidence="7">
    <location>
        <begin position="525"/>
        <end position="544"/>
    </location>
</feature>
<feature type="transmembrane region" description="Helical" evidence="7">
    <location>
        <begin position="173"/>
        <end position="192"/>
    </location>
</feature>
<evidence type="ECO:0000256" key="2">
    <source>
        <dbReference type="ARBA" id="ARBA00022448"/>
    </source>
</evidence>
<dbReference type="PANTHER" id="PTHR43652">
    <property type="entry name" value="BASIC AMINO ACID ANTIPORTER YFCC-RELATED"/>
    <property type="match status" value="1"/>
</dbReference>
<comment type="subcellular location">
    <subcellularLocation>
        <location evidence="1">Membrane</location>
        <topology evidence="1">Multi-pass membrane protein</topology>
    </subcellularLocation>
</comment>
<dbReference type="Proteomes" id="UP001649381">
    <property type="component" value="Unassembled WGS sequence"/>
</dbReference>
<reference evidence="9 10" key="1">
    <citation type="submission" date="2022-01" db="EMBL/GenBank/DDBJ databases">
        <title>Alkalihalobacillus sp. EGI L200015, a novel bacterium isolated from a salt lake sediment.</title>
        <authorList>
            <person name="Gao L."/>
            <person name="Fang B.-Z."/>
            <person name="Li W.-J."/>
        </authorList>
    </citation>
    <scope>NUCLEOTIDE SEQUENCE [LARGE SCALE GENOMIC DNA]</scope>
    <source>
        <strain evidence="9 10">KCTC 12718</strain>
    </source>
</reference>
<feature type="transmembrane region" description="Helical" evidence="7">
    <location>
        <begin position="564"/>
        <end position="584"/>
    </location>
</feature>
<feature type="transmembrane region" description="Helical" evidence="7">
    <location>
        <begin position="51"/>
        <end position="69"/>
    </location>
</feature>
<keyword evidence="10" id="KW-1185">Reference proteome</keyword>
<evidence type="ECO:0000313" key="10">
    <source>
        <dbReference type="Proteomes" id="UP001649381"/>
    </source>
</evidence>
<organism evidence="9 10">
    <name type="scientific">Pseudalkalibacillus berkeleyi</name>
    <dbReference type="NCBI Taxonomy" id="1069813"/>
    <lineage>
        <taxon>Bacteria</taxon>
        <taxon>Bacillati</taxon>
        <taxon>Bacillota</taxon>
        <taxon>Bacilli</taxon>
        <taxon>Bacillales</taxon>
        <taxon>Fictibacillaceae</taxon>
        <taxon>Pseudalkalibacillus</taxon>
    </lineage>
</organism>
<evidence type="ECO:0000256" key="1">
    <source>
        <dbReference type="ARBA" id="ARBA00004141"/>
    </source>
</evidence>
<dbReference type="EMBL" id="JAKIJS010000001">
    <property type="protein sequence ID" value="MCF6136897.1"/>
    <property type="molecule type" value="Genomic_DNA"/>
</dbReference>
<dbReference type="PROSITE" id="PS01271">
    <property type="entry name" value="NA_SULFATE"/>
    <property type="match status" value="1"/>
</dbReference>
<evidence type="ECO:0000256" key="6">
    <source>
        <dbReference type="ARBA" id="ARBA00023136"/>
    </source>
</evidence>
<dbReference type="InterPro" id="IPR031312">
    <property type="entry name" value="Na/sul_symport_CS"/>
</dbReference>
<feature type="transmembrane region" description="Helical" evidence="7">
    <location>
        <begin position="398"/>
        <end position="429"/>
    </location>
</feature>
<feature type="transmembrane region" description="Helical" evidence="7">
    <location>
        <begin position="134"/>
        <end position="153"/>
    </location>
</feature>
<keyword evidence="6 7" id="KW-0472">Membrane</keyword>
<sequence>MMEIWITYTVIGFMFLFLIANWYSAEVVILSAVIILIWSGILTIPEAFNGFINEGVLTIASLFVIMNTLQKHPAFIKITKIIFGNKQTLKSGLVRMMAVTGAFSSLMNNTPLVILLTPIVKKWSDKYNIYPSKLLIPLSYAAIIGGMCTLLGTSTNLVVHTLLQKEGYDGFSLFELSFIGIPFFVIALIYMITFGHKLLPERVSIHMDDLQSTQFNVQAIVNDSFPWIGKSIEQAGLRHLKQSYVMAILRQGEFIFPVTPDQKICLNDHLLLVGDQLSADELKRFEGLSIQASNFEIGGQGSEFKLLEATIPLHSAFISLSIKEIGFRAKYGGVVVAVYRNGLRMNGKVGSIRLKAGDMLYILTTKDTVQYERLERNLLLLSTYTPEKEVKMRDWIPVILFGLMISVVTFGLVQVAQAAITTALLLLILRSTTFNDAKDSIKWDVLFIIGGAFGIAEAMIKTGAAQYLSNVLLRSLDQLTPFFLLLLIYVITNLLTELITNNAAAVIMFPIAMSFVQELSLNPEPYAVAIAIAASASFSTPIGYQTNLLVYSTGQYRFNDFIKVGIPLNILGLIISIMIIPFVWPLN</sequence>
<name>A0ABS9GZD3_9BACL</name>
<feature type="transmembrane region" description="Helical" evidence="7">
    <location>
        <begin position="28"/>
        <end position="45"/>
    </location>
</feature>
<evidence type="ECO:0000256" key="5">
    <source>
        <dbReference type="ARBA" id="ARBA00022989"/>
    </source>
</evidence>
<dbReference type="RefSeq" id="WP_236332036.1">
    <property type="nucleotide sequence ID" value="NZ_JAKIJS010000001.1"/>
</dbReference>
<dbReference type="PANTHER" id="PTHR43652:SF2">
    <property type="entry name" value="BASIC AMINO ACID ANTIPORTER YFCC-RELATED"/>
    <property type="match status" value="1"/>
</dbReference>
<dbReference type="InterPro" id="IPR004680">
    <property type="entry name" value="Cit_transptr-like_dom"/>
</dbReference>
<dbReference type="SUPFAM" id="SSF116726">
    <property type="entry name" value="TrkA C-terminal domain-like"/>
    <property type="match status" value="2"/>
</dbReference>
<feature type="transmembrane region" description="Helical" evidence="7">
    <location>
        <begin position="498"/>
        <end position="516"/>
    </location>
</feature>
<keyword evidence="5 7" id="KW-1133">Transmembrane helix</keyword>
<dbReference type="InterPro" id="IPR036721">
    <property type="entry name" value="RCK_C_sf"/>
</dbReference>
<proteinExistence type="predicted"/>
<gene>
    <name evidence="9" type="ORF">L2716_04080</name>
</gene>
<feature type="domain" description="RCK C-terminal" evidence="8">
    <location>
        <begin position="203"/>
        <end position="288"/>
    </location>
</feature>
<feature type="transmembrane region" description="Helical" evidence="7">
    <location>
        <begin position="6"/>
        <end position="23"/>
    </location>
</feature>
<accession>A0ABS9GZD3</accession>
<keyword evidence="2" id="KW-0813">Transport</keyword>
<feature type="transmembrane region" description="Helical" evidence="7">
    <location>
        <begin position="441"/>
        <end position="460"/>
    </location>
</feature>
<keyword evidence="4" id="KW-0677">Repeat</keyword>
<dbReference type="Gene3D" id="3.30.70.1450">
    <property type="entry name" value="Regulator of K+ conductance, C-terminal domain"/>
    <property type="match status" value="2"/>
</dbReference>
<keyword evidence="3 7" id="KW-0812">Transmembrane</keyword>
<evidence type="ECO:0000256" key="3">
    <source>
        <dbReference type="ARBA" id="ARBA00022692"/>
    </source>
</evidence>
<protein>
    <submittedName>
        <fullName evidence="9">SLC13 family permease</fullName>
    </submittedName>
</protein>
<evidence type="ECO:0000313" key="9">
    <source>
        <dbReference type="EMBL" id="MCF6136897.1"/>
    </source>
</evidence>
<evidence type="ECO:0000259" key="8">
    <source>
        <dbReference type="PROSITE" id="PS51202"/>
    </source>
</evidence>
<comment type="caution">
    <text evidence="9">The sequence shown here is derived from an EMBL/GenBank/DDBJ whole genome shotgun (WGS) entry which is preliminary data.</text>
</comment>
<evidence type="ECO:0000256" key="4">
    <source>
        <dbReference type="ARBA" id="ARBA00022737"/>
    </source>
</evidence>
<feature type="domain" description="RCK C-terminal" evidence="8">
    <location>
        <begin position="293"/>
        <end position="380"/>
    </location>
</feature>
<dbReference type="InterPro" id="IPR051679">
    <property type="entry name" value="DASS-Related_Transporters"/>
</dbReference>
<feature type="transmembrane region" description="Helical" evidence="7">
    <location>
        <begin position="472"/>
        <end position="492"/>
    </location>
</feature>
<dbReference type="Pfam" id="PF03600">
    <property type="entry name" value="CitMHS"/>
    <property type="match status" value="1"/>
</dbReference>
<dbReference type="InterPro" id="IPR006037">
    <property type="entry name" value="RCK_C"/>
</dbReference>
<dbReference type="Pfam" id="PF02080">
    <property type="entry name" value="TrkA_C"/>
    <property type="match status" value="1"/>
</dbReference>
<dbReference type="PROSITE" id="PS51202">
    <property type="entry name" value="RCK_C"/>
    <property type="match status" value="2"/>
</dbReference>